<feature type="domain" description="Aminoacyl-tRNA synthetase class Ia" evidence="11">
    <location>
        <begin position="16"/>
        <end position="156"/>
    </location>
</feature>
<dbReference type="HAMAP" id="MF_00049_B">
    <property type="entry name" value="Leu_tRNA_synth_B"/>
    <property type="match status" value="1"/>
</dbReference>
<dbReference type="PROSITE" id="PS00178">
    <property type="entry name" value="AA_TRNA_LIGASE_I"/>
    <property type="match status" value="1"/>
</dbReference>
<feature type="short sequence motif" description="'KMSKS' region" evidence="9">
    <location>
        <begin position="615"/>
        <end position="619"/>
    </location>
</feature>
<dbReference type="GO" id="GO:0002161">
    <property type="term" value="F:aminoacyl-tRNA deacylase activity"/>
    <property type="evidence" value="ECO:0007669"/>
    <property type="project" value="InterPro"/>
</dbReference>
<keyword evidence="4 9" id="KW-0547">Nucleotide-binding</keyword>
<dbReference type="FunFam" id="1.10.730.10:FF:000011">
    <property type="entry name" value="Leucine--tRNA ligase chloroplastic/mitochondrial"/>
    <property type="match status" value="1"/>
</dbReference>
<dbReference type="InterPro" id="IPR002302">
    <property type="entry name" value="Leu-tRNA-ligase"/>
</dbReference>
<dbReference type="FunFam" id="3.10.20.590:FF:000001">
    <property type="entry name" value="Leucine--tRNA ligase"/>
    <property type="match status" value="1"/>
</dbReference>
<evidence type="ECO:0000259" key="11">
    <source>
        <dbReference type="Pfam" id="PF00133"/>
    </source>
</evidence>
<gene>
    <name evidence="9 14" type="primary">leuS</name>
    <name evidence="14" type="ORF">AMLFYP55_00783</name>
</gene>
<evidence type="ECO:0000256" key="4">
    <source>
        <dbReference type="ARBA" id="ARBA00022741"/>
    </source>
</evidence>
<evidence type="ECO:0000259" key="12">
    <source>
        <dbReference type="Pfam" id="PF08264"/>
    </source>
</evidence>
<accession>A0A6N2UAX1</accession>
<proteinExistence type="inferred from homology"/>
<evidence type="ECO:0000256" key="2">
    <source>
        <dbReference type="ARBA" id="ARBA00022490"/>
    </source>
</evidence>
<evidence type="ECO:0000256" key="9">
    <source>
        <dbReference type="HAMAP-Rule" id="MF_00049"/>
    </source>
</evidence>
<evidence type="ECO:0000256" key="8">
    <source>
        <dbReference type="ARBA" id="ARBA00047469"/>
    </source>
</evidence>
<dbReference type="GO" id="GO:0005524">
    <property type="term" value="F:ATP binding"/>
    <property type="evidence" value="ECO:0007669"/>
    <property type="project" value="UniProtKB-UniRule"/>
</dbReference>
<dbReference type="AlphaFoldDB" id="A0A6N2UAX1"/>
<dbReference type="FunFam" id="3.40.50.620:FF:000056">
    <property type="entry name" value="Leucine--tRNA ligase"/>
    <property type="match status" value="1"/>
</dbReference>
<comment type="catalytic activity">
    <reaction evidence="8 9">
        <text>tRNA(Leu) + L-leucine + ATP = L-leucyl-tRNA(Leu) + AMP + diphosphate</text>
        <dbReference type="Rhea" id="RHEA:11688"/>
        <dbReference type="Rhea" id="RHEA-COMP:9613"/>
        <dbReference type="Rhea" id="RHEA-COMP:9622"/>
        <dbReference type="ChEBI" id="CHEBI:30616"/>
        <dbReference type="ChEBI" id="CHEBI:33019"/>
        <dbReference type="ChEBI" id="CHEBI:57427"/>
        <dbReference type="ChEBI" id="CHEBI:78442"/>
        <dbReference type="ChEBI" id="CHEBI:78494"/>
        <dbReference type="ChEBI" id="CHEBI:456215"/>
        <dbReference type="EC" id="6.1.1.4"/>
    </reaction>
</comment>
<dbReference type="CDD" id="cd07958">
    <property type="entry name" value="Anticodon_Ia_Leu_BEm"/>
    <property type="match status" value="1"/>
</dbReference>
<dbReference type="PANTHER" id="PTHR43740:SF2">
    <property type="entry name" value="LEUCINE--TRNA LIGASE, MITOCHONDRIAL"/>
    <property type="match status" value="1"/>
</dbReference>
<dbReference type="Pfam" id="PF13603">
    <property type="entry name" value="tRNA-synt_1_2"/>
    <property type="match status" value="1"/>
</dbReference>
<sequence length="857" mass="98335">MSERKKPYPFDVFEPKWQQIWDERKTFKVSNPGEEGFDASKPKYYVLDMFPYPSGAGLHVGHPEGYTATDIVARFKRMNGFNVLHPMGWDSFGLPAEQYAIKTGQHPSVTTFQNIDNFRRQLKMLGFSYDWDREIATTDHEYVRWTQWIFLQLYNSYYNRELKKARPVSELEEQGLSREEIDQRRLAYVAEAAVNWSPDLGTVLANEEVEEWKSKGHRVERRPLRQWMLRITDYAERLIDELEPLDWPESIKLLQRNWIGKSEGAEVDFTLNGKTITVYTTRPDTLFGATYMVLSPEHPLVDTITTPEQKDAVEQYRAQCASKSDLERTDLSKEKTGVFTGAYAVNPANGEQVPVWIADYVLMGYGTGAIMAVPAHDERDFAFAQVFGLPILQVVQPPSEDIDWRGFCGYEGASVNSGFLTGLPTPEAKEKMILWLEENGKGRRKVNYKLRDWLFSRQRYWGEPFPIVWEDGRHRALPESELPVLQPDLDDFAPTGDPRGPLVRATEWIAYTPTAHRETNTMPQWAGSCWYYLRYLDPENTERFVSREAEQYWMGSTGNPGGVDLYVGGTEHAVLHLLYARFWHKVLFDLGYLTTSEPFQKLVNQGLILGEDGQKMSKSRGNVVNPDDIVREYGADSLRLYEMFMGPLKDVKPWATKGVEGISRFLARVWRVAFRENQEGEWEINPKLAADTPEADVLPVRKELHKTIRKVTEDINDMSFNTAIAKMMECTNAMTSADVVDVQDYDAFLTLLNPFAPHLTEEIHSRLQAKFPALAETQLCQKNWPVWEEALLVENTVPMVIQVNGRLRDKLEVPRDISREELEKLALASAKVKIFLDGVTVRKVIVVPGRLVNIVAN</sequence>
<dbReference type="PANTHER" id="PTHR43740">
    <property type="entry name" value="LEUCYL-TRNA SYNTHETASE"/>
    <property type="match status" value="1"/>
</dbReference>
<evidence type="ECO:0000259" key="13">
    <source>
        <dbReference type="Pfam" id="PF13603"/>
    </source>
</evidence>
<evidence type="ECO:0000256" key="3">
    <source>
        <dbReference type="ARBA" id="ARBA00022598"/>
    </source>
</evidence>
<organism evidence="14">
    <name type="scientific">Akkermansia muciniphila</name>
    <dbReference type="NCBI Taxonomy" id="239935"/>
    <lineage>
        <taxon>Bacteria</taxon>
        <taxon>Pseudomonadati</taxon>
        <taxon>Verrucomicrobiota</taxon>
        <taxon>Verrucomicrobiia</taxon>
        <taxon>Verrucomicrobiales</taxon>
        <taxon>Akkermansiaceae</taxon>
        <taxon>Akkermansia</taxon>
    </lineage>
</organism>
<keyword evidence="5 9" id="KW-0067">ATP-binding</keyword>
<dbReference type="InterPro" id="IPR009080">
    <property type="entry name" value="tRNAsynth_Ia_anticodon-bd"/>
</dbReference>
<feature type="domain" description="Aminoacyl-tRNA synthetase class Ia" evidence="11">
    <location>
        <begin position="581"/>
        <end position="643"/>
    </location>
</feature>
<dbReference type="EMBL" id="CACRSS010000016">
    <property type="protein sequence ID" value="VYT14062.1"/>
    <property type="molecule type" value="Genomic_DNA"/>
</dbReference>
<dbReference type="InterPro" id="IPR009008">
    <property type="entry name" value="Val/Leu/Ile-tRNA-synth_edit"/>
</dbReference>
<evidence type="ECO:0000313" key="14">
    <source>
        <dbReference type="EMBL" id="VYT14062.1"/>
    </source>
</evidence>
<dbReference type="InterPro" id="IPR025709">
    <property type="entry name" value="Leu_tRNA-synth_edit"/>
</dbReference>
<feature type="domain" description="Leucyl-tRNA synthetase editing" evidence="13">
    <location>
        <begin position="256"/>
        <end position="436"/>
    </location>
</feature>
<comment type="caution">
    <text evidence="9">Lacks conserved residue(s) required for the propagation of feature annotation.</text>
</comment>
<dbReference type="InterPro" id="IPR014729">
    <property type="entry name" value="Rossmann-like_a/b/a_fold"/>
</dbReference>
<evidence type="ECO:0000256" key="10">
    <source>
        <dbReference type="RuleBase" id="RU363035"/>
    </source>
</evidence>
<keyword evidence="6 9" id="KW-0648">Protein biosynthesis</keyword>
<dbReference type="SUPFAM" id="SSF50677">
    <property type="entry name" value="ValRS/IleRS/LeuRS editing domain"/>
    <property type="match status" value="1"/>
</dbReference>
<dbReference type="InterPro" id="IPR001412">
    <property type="entry name" value="aa-tRNA-synth_I_CS"/>
</dbReference>
<dbReference type="GO" id="GO:0004823">
    <property type="term" value="F:leucine-tRNA ligase activity"/>
    <property type="evidence" value="ECO:0007669"/>
    <property type="project" value="UniProtKB-UniRule"/>
</dbReference>
<dbReference type="Gene3D" id="3.10.20.590">
    <property type="match status" value="1"/>
</dbReference>
<dbReference type="Gene3D" id="3.90.740.10">
    <property type="entry name" value="Valyl/Leucyl/Isoleucyl-tRNA synthetase, editing domain"/>
    <property type="match status" value="1"/>
</dbReference>
<dbReference type="Pfam" id="PF00133">
    <property type="entry name" value="tRNA-synt_1"/>
    <property type="match status" value="2"/>
</dbReference>
<dbReference type="PRINTS" id="PR00985">
    <property type="entry name" value="TRNASYNTHLEU"/>
</dbReference>
<dbReference type="EC" id="6.1.1.4" evidence="9"/>
<name>A0A6N2UAX1_9BACT</name>
<comment type="similarity">
    <text evidence="1 9 10">Belongs to the class-I aminoacyl-tRNA synthetase family.</text>
</comment>
<comment type="subcellular location">
    <subcellularLocation>
        <location evidence="9">Cytoplasm</location>
    </subcellularLocation>
</comment>
<dbReference type="GO" id="GO:0006429">
    <property type="term" value="P:leucyl-tRNA aminoacylation"/>
    <property type="evidence" value="ECO:0007669"/>
    <property type="project" value="UniProtKB-UniRule"/>
</dbReference>
<dbReference type="Gene3D" id="1.10.730.10">
    <property type="entry name" value="Isoleucyl-tRNA Synthetase, Domain 1"/>
    <property type="match status" value="1"/>
</dbReference>
<dbReference type="GO" id="GO:0005829">
    <property type="term" value="C:cytosol"/>
    <property type="evidence" value="ECO:0007669"/>
    <property type="project" value="TreeGrafter"/>
</dbReference>
<dbReference type="SUPFAM" id="SSF52374">
    <property type="entry name" value="Nucleotidylyl transferase"/>
    <property type="match status" value="1"/>
</dbReference>
<dbReference type="FunFam" id="3.40.50.620:FF:000060">
    <property type="entry name" value="Leucine--tRNA ligase"/>
    <property type="match status" value="1"/>
</dbReference>
<feature type="binding site" evidence="9">
    <location>
        <position position="618"/>
    </location>
    <ligand>
        <name>ATP</name>
        <dbReference type="ChEBI" id="CHEBI:30616"/>
    </ligand>
</feature>
<keyword evidence="2 9" id="KW-0963">Cytoplasm</keyword>
<dbReference type="OrthoDB" id="9810365at2"/>
<dbReference type="InterPro" id="IPR002300">
    <property type="entry name" value="aa-tRNA-synth_Ia"/>
</dbReference>
<evidence type="ECO:0000256" key="7">
    <source>
        <dbReference type="ARBA" id="ARBA00023146"/>
    </source>
</evidence>
<evidence type="ECO:0000256" key="1">
    <source>
        <dbReference type="ARBA" id="ARBA00005594"/>
    </source>
</evidence>
<keyword evidence="7 9" id="KW-0030">Aminoacyl-tRNA synthetase</keyword>
<dbReference type="SUPFAM" id="SSF47323">
    <property type="entry name" value="Anticodon-binding domain of a subclass of class I aminoacyl-tRNA synthetases"/>
    <property type="match status" value="1"/>
</dbReference>
<evidence type="ECO:0000256" key="6">
    <source>
        <dbReference type="ARBA" id="ARBA00022917"/>
    </source>
</evidence>
<dbReference type="InterPro" id="IPR013155">
    <property type="entry name" value="M/V/L/I-tRNA-synth_anticd-bd"/>
</dbReference>
<dbReference type="CDD" id="cd00812">
    <property type="entry name" value="LeuRS_core"/>
    <property type="match status" value="1"/>
</dbReference>
<feature type="domain" description="Methionyl/Valyl/Leucyl/Isoleucyl-tRNA synthetase anticodon-binding" evidence="12">
    <location>
        <begin position="701"/>
        <end position="818"/>
    </location>
</feature>
<dbReference type="RefSeq" id="WP_102721840.1">
    <property type="nucleotide sequence ID" value="NZ_CACRSS010000016.1"/>
</dbReference>
<evidence type="ECO:0000256" key="5">
    <source>
        <dbReference type="ARBA" id="ARBA00022840"/>
    </source>
</evidence>
<protein>
    <recommendedName>
        <fullName evidence="9">Leucine--tRNA ligase</fullName>
        <ecNumber evidence="9">6.1.1.4</ecNumber>
    </recommendedName>
    <alternativeName>
        <fullName evidence="9">Leucyl-tRNA synthetase</fullName>
        <shortName evidence="9">LeuRS</shortName>
    </alternativeName>
</protein>
<reference evidence="14" key="1">
    <citation type="submission" date="2019-11" db="EMBL/GenBank/DDBJ databases">
        <authorList>
            <person name="Feng L."/>
        </authorList>
    </citation>
    <scope>NUCLEOTIDE SEQUENCE</scope>
    <source>
        <strain evidence="14">AMuciniphilaLFYP55</strain>
    </source>
</reference>
<dbReference type="Pfam" id="PF08264">
    <property type="entry name" value="Anticodon_1"/>
    <property type="match status" value="1"/>
</dbReference>
<dbReference type="NCBIfam" id="TIGR00396">
    <property type="entry name" value="leuS_bact"/>
    <property type="match status" value="1"/>
</dbReference>
<keyword evidence="3 9" id="KW-0436">Ligase</keyword>
<dbReference type="Gene3D" id="3.40.50.620">
    <property type="entry name" value="HUPs"/>
    <property type="match status" value="2"/>
</dbReference>